<proteinExistence type="predicted"/>
<organism evidence="2 3">
    <name type="scientific">Candidatus Yonathbacteria bacterium RIFCSPLOWO2_01_FULL_43_27</name>
    <dbReference type="NCBI Taxonomy" id="1802726"/>
    <lineage>
        <taxon>Bacteria</taxon>
        <taxon>Candidatus Yonathiibacteriota</taxon>
    </lineage>
</organism>
<evidence type="ECO:0000313" key="2">
    <source>
        <dbReference type="EMBL" id="OHA82840.1"/>
    </source>
</evidence>
<name>A0A1G2SCU9_9BACT</name>
<dbReference type="AlphaFoldDB" id="A0A1G2SCU9"/>
<comment type="caution">
    <text evidence="2">The sequence shown here is derived from an EMBL/GenBank/DDBJ whole genome shotgun (WGS) entry which is preliminary data.</text>
</comment>
<evidence type="ECO:0008006" key="4">
    <source>
        <dbReference type="Google" id="ProtNLM"/>
    </source>
</evidence>
<accession>A0A1G2SCU9</accession>
<evidence type="ECO:0000313" key="3">
    <source>
        <dbReference type="Proteomes" id="UP000178817"/>
    </source>
</evidence>
<reference evidence="2 3" key="1">
    <citation type="journal article" date="2016" name="Nat. Commun.">
        <title>Thousands of microbial genomes shed light on interconnected biogeochemical processes in an aquifer system.</title>
        <authorList>
            <person name="Anantharaman K."/>
            <person name="Brown C.T."/>
            <person name="Hug L.A."/>
            <person name="Sharon I."/>
            <person name="Castelle C.J."/>
            <person name="Probst A.J."/>
            <person name="Thomas B.C."/>
            <person name="Singh A."/>
            <person name="Wilkins M.J."/>
            <person name="Karaoz U."/>
            <person name="Brodie E.L."/>
            <person name="Williams K.H."/>
            <person name="Hubbard S.S."/>
            <person name="Banfield J.F."/>
        </authorList>
    </citation>
    <scope>NUCLEOTIDE SEQUENCE [LARGE SCALE GENOMIC DNA]</scope>
</reference>
<feature type="compositionally biased region" description="Polar residues" evidence="1">
    <location>
        <begin position="1"/>
        <end position="22"/>
    </location>
</feature>
<sequence>MSTQKWPPISSGTLVKTTQENPDVTGWTPEALASRQWGVDGKVVTHHDAHGLSYEVKHPDGSIGYYDLTEFNLI</sequence>
<evidence type="ECO:0000256" key="1">
    <source>
        <dbReference type="SAM" id="MobiDB-lite"/>
    </source>
</evidence>
<gene>
    <name evidence="2" type="ORF">A3B07_03045</name>
</gene>
<dbReference type="Proteomes" id="UP000178817">
    <property type="component" value="Unassembled WGS sequence"/>
</dbReference>
<feature type="region of interest" description="Disordered" evidence="1">
    <location>
        <begin position="1"/>
        <end position="26"/>
    </location>
</feature>
<dbReference type="EMBL" id="MHUV01000003">
    <property type="protein sequence ID" value="OHA82840.1"/>
    <property type="molecule type" value="Genomic_DNA"/>
</dbReference>
<protein>
    <recommendedName>
        <fullName evidence="4">HNH endonuclease</fullName>
    </recommendedName>
</protein>